<organism evidence="4 5">
    <name type="scientific">Caldisalinibacter kiritimatiensis</name>
    <dbReference type="NCBI Taxonomy" id="1304284"/>
    <lineage>
        <taxon>Bacteria</taxon>
        <taxon>Bacillati</taxon>
        <taxon>Bacillota</taxon>
        <taxon>Tissierellia</taxon>
        <taxon>Tissierellales</taxon>
        <taxon>Thermohalobacteraceae</taxon>
        <taxon>Caldisalinibacter</taxon>
    </lineage>
</organism>
<comment type="caution">
    <text evidence="4">The sequence shown here is derived from an EMBL/GenBank/DDBJ whole genome shotgun (WGS) entry which is preliminary data.</text>
</comment>
<reference evidence="4 5" key="1">
    <citation type="journal article" date="2015" name="Geomicrobiol. J.">
        <title>Caldisalinibacter kiritimatiensis gen. nov., sp. nov., a moderately thermohalophilic thiosulfate-reducing bacterium from a hypersaline microbial mat.</title>
        <authorList>
            <person name="Ben Hania W."/>
            <person name="Joseph M."/>
            <person name="Fiebig A."/>
            <person name="Bunk B."/>
            <person name="Klenk H.-P."/>
            <person name="Fardeau M.-L."/>
            <person name="Spring S."/>
        </authorList>
    </citation>
    <scope>NUCLEOTIDE SEQUENCE [LARGE SCALE GENOMIC DNA]</scope>
    <source>
        <strain evidence="4 5">L21-TH-D2</strain>
    </source>
</reference>
<dbReference type="Pfam" id="PF02567">
    <property type="entry name" value="PhzC-PhzF"/>
    <property type="match status" value="1"/>
</dbReference>
<dbReference type="AlphaFoldDB" id="R1ARZ3"/>
<evidence type="ECO:0000256" key="3">
    <source>
        <dbReference type="PIRSR" id="PIRSR016184-1"/>
    </source>
</evidence>
<gene>
    <name evidence="4" type="ORF">L21TH_2539</name>
</gene>
<dbReference type="eggNOG" id="COG0384">
    <property type="taxonomic scope" value="Bacteria"/>
</dbReference>
<dbReference type="RefSeq" id="WP_006317178.1">
    <property type="nucleotide sequence ID" value="NZ_ARZA01000274.1"/>
</dbReference>
<evidence type="ECO:0000313" key="5">
    <source>
        <dbReference type="Proteomes" id="UP000013378"/>
    </source>
</evidence>
<protein>
    <submittedName>
        <fullName evidence="4">Putative isomerase yddE, PhzC-PhzF family</fullName>
    </submittedName>
</protein>
<dbReference type="PANTHER" id="PTHR13774">
    <property type="entry name" value="PHENAZINE BIOSYNTHESIS PROTEIN"/>
    <property type="match status" value="1"/>
</dbReference>
<accession>R1ARZ3</accession>
<dbReference type="PANTHER" id="PTHR13774:SF39">
    <property type="entry name" value="BIOSYNTHESIS PROTEIN, PUTATIVE-RELATED"/>
    <property type="match status" value="1"/>
</dbReference>
<dbReference type="Proteomes" id="UP000013378">
    <property type="component" value="Unassembled WGS sequence"/>
</dbReference>
<dbReference type="OrthoDB" id="9788221at2"/>
<sequence>MDYILYQVDVFTEKPFEGNPAGIVPDAKGLTEETMQKIATEINVSETAFVTPINKKEYQVRFFTPECEIDLCGHATIATFFTLAHKGYIDSIKDGALRVYQITKVGRLPVDIYFKNGQVDKVMMHQDKPKSLGTVNNLKEISEALSIKLEDIGIGNREFKSEIISTGLPDIILPVKSKAILDNLKIDFPKLKQISKQYNVIGLHVFCIENEKKVEKVYCRNFAPIVGINEESATGTSNGALIYYLKKNNILKKDTLIAYQGEHLGRPSEIFCEIEQTENDYIVKVGGRSHLVLESVILI</sequence>
<evidence type="ECO:0000256" key="1">
    <source>
        <dbReference type="ARBA" id="ARBA00008270"/>
    </source>
</evidence>
<dbReference type="GO" id="GO:0005737">
    <property type="term" value="C:cytoplasm"/>
    <property type="evidence" value="ECO:0007669"/>
    <property type="project" value="TreeGrafter"/>
</dbReference>
<dbReference type="NCBIfam" id="TIGR00654">
    <property type="entry name" value="PhzF_family"/>
    <property type="match status" value="1"/>
</dbReference>
<dbReference type="PIRSF" id="PIRSF016184">
    <property type="entry name" value="PhzC_PhzF"/>
    <property type="match status" value="1"/>
</dbReference>
<dbReference type="Gene3D" id="3.10.310.10">
    <property type="entry name" value="Diaminopimelate Epimerase, Chain A, domain 1"/>
    <property type="match status" value="2"/>
</dbReference>
<dbReference type="EMBL" id="ARZA01000274">
    <property type="protein sequence ID" value="EOC99421.1"/>
    <property type="molecule type" value="Genomic_DNA"/>
</dbReference>
<evidence type="ECO:0000313" key="4">
    <source>
        <dbReference type="EMBL" id="EOC99421.1"/>
    </source>
</evidence>
<dbReference type="InterPro" id="IPR003719">
    <property type="entry name" value="Phenazine_PhzF-like"/>
</dbReference>
<proteinExistence type="inferred from homology"/>
<dbReference type="GO" id="GO:0016853">
    <property type="term" value="F:isomerase activity"/>
    <property type="evidence" value="ECO:0007669"/>
    <property type="project" value="UniProtKB-KW"/>
</dbReference>
<comment type="similarity">
    <text evidence="1">Belongs to the PhzF family.</text>
</comment>
<dbReference type="PATRIC" id="fig|1304284.3.peg.2494"/>
<feature type="active site" evidence="3">
    <location>
        <position position="46"/>
    </location>
</feature>
<keyword evidence="5" id="KW-1185">Reference proteome</keyword>
<evidence type="ECO:0000256" key="2">
    <source>
        <dbReference type="ARBA" id="ARBA00023235"/>
    </source>
</evidence>
<name>R1ARZ3_9FIRM</name>
<dbReference type="SUPFAM" id="SSF54506">
    <property type="entry name" value="Diaminopimelate epimerase-like"/>
    <property type="match status" value="1"/>
</dbReference>
<keyword evidence="2 4" id="KW-0413">Isomerase</keyword>